<dbReference type="Proteomes" id="UP000003853">
    <property type="component" value="Unassembled WGS sequence"/>
</dbReference>
<accession>B3XN10</accession>
<dbReference type="AlphaFoldDB" id="B3XN10"/>
<dbReference type="EMBL" id="AAPZ02000001">
    <property type="protein sequence ID" value="EDX42612.1"/>
    <property type="molecule type" value="Genomic_DNA"/>
</dbReference>
<reference evidence="2" key="1">
    <citation type="submission" date="2008-06" db="EMBL/GenBank/DDBJ databases">
        <title>Permanent draft sequence of Lactobacillus reuteri 100-23.</title>
        <authorList>
            <consortium name="US DOE Joint Genome Institute"/>
            <person name="Copeland A."/>
            <person name="Lucas S."/>
            <person name="Lapidus A."/>
            <person name="Barry K."/>
            <person name="Detter J.C."/>
            <person name="Glavina del Rio T."/>
            <person name="Hammon N."/>
            <person name="Israni S."/>
            <person name="Dalin E."/>
            <person name="Tice H."/>
            <person name="Pitluck S."/>
            <person name="Sun H."/>
            <person name="Schmutz J."/>
            <person name="Larimer F."/>
            <person name="Land M."/>
            <person name="Hauser L."/>
            <person name="Walter J."/>
            <person name="Heng N.C.K."/>
            <person name="Tannock G.W."/>
            <person name="Richardson P."/>
        </authorList>
    </citation>
    <scope>NUCLEOTIDE SEQUENCE [LARGE SCALE GENOMIC DNA]</scope>
    <source>
        <strain evidence="2">DSM 17509 / CIP 109821 / 100-23</strain>
    </source>
</reference>
<dbReference type="PATRIC" id="fig|349123.13.peg.1135"/>
<sequence length="37" mass="4106">MYCVFAFYESNLTYVTVPLLLISGKAGGENSLPFTKM</sequence>
<name>B3XN10_LIMR1</name>
<protein>
    <submittedName>
        <fullName evidence="1">Uncharacterized protein</fullName>
    </submittedName>
</protein>
<organism evidence="1 2">
    <name type="scientific">Limosilactobacillus reuteri subsp. rodentium (strain DSM 17509 / CIP 109821 / 100-23)</name>
    <name type="common">Lactobacillus reuteri</name>
    <dbReference type="NCBI Taxonomy" id="349123"/>
    <lineage>
        <taxon>Bacteria</taxon>
        <taxon>Bacillati</taxon>
        <taxon>Bacillota</taxon>
        <taxon>Bacilli</taxon>
        <taxon>Lactobacillales</taxon>
        <taxon>Lactobacillaceae</taxon>
        <taxon>Limosilactobacillus</taxon>
    </lineage>
</organism>
<comment type="caution">
    <text evidence="1">The sequence shown here is derived from an EMBL/GenBank/DDBJ whole genome shotgun (WGS) entry which is preliminary data.</text>
</comment>
<gene>
    <name evidence="1" type="ORF">Lreu23DRAFT_4128</name>
</gene>
<proteinExistence type="predicted"/>
<evidence type="ECO:0000313" key="2">
    <source>
        <dbReference type="Proteomes" id="UP000003853"/>
    </source>
</evidence>
<evidence type="ECO:0000313" key="1">
    <source>
        <dbReference type="EMBL" id="EDX42612.1"/>
    </source>
</evidence>